<dbReference type="InterPro" id="IPR041581">
    <property type="entry name" value="Glyoxalase_6"/>
</dbReference>
<dbReference type="RefSeq" id="WP_171204000.1">
    <property type="nucleotide sequence ID" value="NZ_BAAANP010000002.1"/>
</dbReference>
<protein>
    <submittedName>
        <fullName evidence="2">VOC family protein</fullName>
    </submittedName>
</protein>
<gene>
    <name evidence="2" type="ORF">HLB09_14290</name>
</gene>
<sequence>MSTGPESPPLRLSAAVLGSPDPGALAAFYRALLGWEVLLEEPEWVMLGPPGGGTGLSFLREPGHVPPVWPQGPGDQQMQVHLDVAVEVLGGDAAASLSAAAERAVALGGRLPEHQPQEDVRVVLDPAGHPFCLFLPEG</sequence>
<dbReference type="Pfam" id="PF18029">
    <property type="entry name" value="Glyoxalase_6"/>
    <property type="match status" value="1"/>
</dbReference>
<comment type="caution">
    <text evidence="2">The sequence shown here is derived from an EMBL/GenBank/DDBJ whole genome shotgun (WGS) entry which is preliminary data.</text>
</comment>
<accession>A0A849BLT4</accession>
<dbReference type="AlphaFoldDB" id="A0A849BLT4"/>
<evidence type="ECO:0000313" key="3">
    <source>
        <dbReference type="Proteomes" id="UP000555552"/>
    </source>
</evidence>
<evidence type="ECO:0000259" key="1">
    <source>
        <dbReference type="PROSITE" id="PS51819"/>
    </source>
</evidence>
<feature type="domain" description="VOC" evidence="1">
    <location>
        <begin position="11"/>
        <end position="136"/>
    </location>
</feature>
<reference evidence="2 3" key="1">
    <citation type="submission" date="2020-05" db="EMBL/GenBank/DDBJ databases">
        <title>MicrobeNet Type strains.</title>
        <authorList>
            <person name="Nicholson A.C."/>
        </authorList>
    </citation>
    <scope>NUCLEOTIDE SEQUENCE [LARGE SCALE GENOMIC DNA]</scope>
    <source>
        <strain evidence="2 3">JCM 14547</strain>
    </source>
</reference>
<dbReference type="PANTHER" id="PTHR35908">
    <property type="entry name" value="HYPOTHETICAL FUSION PROTEIN"/>
    <property type="match status" value="1"/>
</dbReference>
<dbReference type="SUPFAM" id="SSF54593">
    <property type="entry name" value="Glyoxalase/Bleomycin resistance protein/Dihydroxybiphenyl dioxygenase"/>
    <property type="match status" value="1"/>
</dbReference>
<name>A0A849BLT4_9ACTN</name>
<keyword evidence="3" id="KW-1185">Reference proteome</keyword>
<dbReference type="Proteomes" id="UP000555552">
    <property type="component" value="Unassembled WGS sequence"/>
</dbReference>
<proteinExistence type="predicted"/>
<evidence type="ECO:0000313" key="2">
    <source>
        <dbReference type="EMBL" id="NNH24239.1"/>
    </source>
</evidence>
<dbReference type="InterPro" id="IPR029068">
    <property type="entry name" value="Glyas_Bleomycin-R_OHBP_Dase"/>
</dbReference>
<dbReference type="PANTHER" id="PTHR35908:SF1">
    <property type="entry name" value="CONSERVED PROTEIN"/>
    <property type="match status" value="1"/>
</dbReference>
<organism evidence="2 3">
    <name type="scientific">Pseudokineococcus marinus</name>
    <dbReference type="NCBI Taxonomy" id="351215"/>
    <lineage>
        <taxon>Bacteria</taxon>
        <taxon>Bacillati</taxon>
        <taxon>Actinomycetota</taxon>
        <taxon>Actinomycetes</taxon>
        <taxon>Kineosporiales</taxon>
        <taxon>Kineosporiaceae</taxon>
        <taxon>Pseudokineococcus</taxon>
    </lineage>
</organism>
<dbReference type="Gene3D" id="3.10.180.10">
    <property type="entry name" value="2,3-Dihydroxybiphenyl 1,2-Dioxygenase, domain 1"/>
    <property type="match status" value="1"/>
</dbReference>
<dbReference type="EMBL" id="JABEMA010000293">
    <property type="protein sequence ID" value="NNH24239.1"/>
    <property type="molecule type" value="Genomic_DNA"/>
</dbReference>
<dbReference type="PROSITE" id="PS51819">
    <property type="entry name" value="VOC"/>
    <property type="match status" value="1"/>
</dbReference>
<dbReference type="InterPro" id="IPR037523">
    <property type="entry name" value="VOC_core"/>
</dbReference>